<sequence length="201" mass="22016">MRDLSVELKNPGLIAGMGIHLGQCSPQPMDNIMNPTGLVLSTKIKLKRTRPSMKVLSIQQHARNTLSRLRMRKRNWNWARNRNHMGWGNLFEIASCWAAWLQGLGWATWLLAGLQTVGAGGWAGCTGRGLGCTGQGLGWAAWAGAGAAGGGAAWLDCGGAGAQLLTGLGWAGAQQRWTKWWRQRRGKEKKYCTEVWWLGGY</sequence>
<dbReference type="Proteomes" id="UP000585474">
    <property type="component" value="Unassembled WGS sequence"/>
</dbReference>
<name>A0A7J0DZL5_9ERIC</name>
<protein>
    <submittedName>
        <fullName evidence="1">Uncharacterized protein</fullName>
    </submittedName>
</protein>
<keyword evidence="2" id="KW-1185">Reference proteome</keyword>
<comment type="caution">
    <text evidence="1">The sequence shown here is derived from an EMBL/GenBank/DDBJ whole genome shotgun (WGS) entry which is preliminary data.</text>
</comment>
<evidence type="ECO:0000313" key="2">
    <source>
        <dbReference type="Proteomes" id="UP000585474"/>
    </source>
</evidence>
<accession>A0A7J0DZL5</accession>
<reference evidence="2" key="1">
    <citation type="submission" date="2019-07" db="EMBL/GenBank/DDBJ databases">
        <title>De Novo Assembly of kiwifruit Actinidia rufa.</title>
        <authorList>
            <person name="Sugita-Konishi S."/>
            <person name="Sato K."/>
            <person name="Mori E."/>
            <person name="Abe Y."/>
            <person name="Kisaki G."/>
            <person name="Hamano K."/>
            <person name="Suezawa K."/>
            <person name="Otani M."/>
            <person name="Fukuda T."/>
            <person name="Manabe T."/>
            <person name="Gomi K."/>
            <person name="Tabuchi M."/>
            <person name="Akimitsu K."/>
            <person name="Kataoka I."/>
        </authorList>
    </citation>
    <scope>NUCLEOTIDE SEQUENCE [LARGE SCALE GENOMIC DNA]</scope>
    <source>
        <strain evidence="2">cv. Fuchu</strain>
    </source>
</reference>
<dbReference type="AlphaFoldDB" id="A0A7J0DZL5"/>
<proteinExistence type="predicted"/>
<gene>
    <name evidence="1" type="ORF">Acr_00g0095910</name>
</gene>
<dbReference type="EMBL" id="BJWL01000447">
    <property type="protein sequence ID" value="GFS45406.1"/>
    <property type="molecule type" value="Genomic_DNA"/>
</dbReference>
<organism evidence="1 2">
    <name type="scientific">Actinidia rufa</name>
    <dbReference type="NCBI Taxonomy" id="165716"/>
    <lineage>
        <taxon>Eukaryota</taxon>
        <taxon>Viridiplantae</taxon>
        <taxon>Streptophyta</taxon>
        <taxon>Embryophyta</taxon>
        <taxon>Tracheophyta</taxon>
        <taxon>Spermatophyta</taxon>
        <taxon>Magnoliopsida</taxon>
        <taxon>eudicotyledons</taxon>
        <taxon>Gunneridae</taxon>
        <taxon>Pentapetalae</taxon>
        <taxon>asterids</taxon>
        <taxon>Ericales</taxon>
        <taxon>Actinidiaceae</taxon>
        <taxon>Actinidia</taxon>
    </lineage>
</organism>
<evidence type="ECO:0000313" key="1">
    <source>
        <dbReference type="EMBL" id="GFS45406.1"/>
    </source>
</evidence>